<name>A0A9P3G6V1_9APHY</name>
<dbReference type="AlphaFoldDB" id="A0A9P3G6V1"/>
<protein>
    <recommendedName>
        <fullName evidence="4">Secreted protein</fullName>
    </recommendedName>
</protein>
<organism evidence="2 3">
    <name type="scientific">Phanerochaete sordida</name>
    <dbReference type="NCBI Taxonomy" id="48140"/>
    <lineage>
        <taxon>Eukaryota</taxon>
        <taxon>Fungi</taxon>
        <taxon>Dikarya</taxon>
        <taxon>Basidiomycota</taxon>
        <taxon>Agaricomycotina</taxon>
        <taxon>Agaricomycetes</taxon>
        <taxon>Polyporales</taxon>
        <taxon>Phanerochaetaceae</taxon>
        <taxon>Phanerochaete</taxon>
    </lineage>
</organism>
<reference evidence="2 3" key="1">
    <citation type="submission" date="2021-08" db="EMBL/GenBank/DDBJ databases">
        <title>Draft Genome Sequence of Phanerochaete sordida strain YK-624.</title>
        <authorList>
            <person name="Mori T."/>
            <person name="Dohra H."/>
            <person name="Suzuki T."/>
            <person name="Kawagishi H."/>
            <person name="Hirai H."/>
        </authorList>
    </citation>
    <scope>NUCLEOTIDE SEQUENCE [LARGE SCALE GENOMIC DNA]</scope>
    <source>
        <strain evidence="2 3">YK-624</strain>
    </source>
</reference>
<feature type="signal peptide" evidence="1">
    <location>
        <begin position="1"/>
        <end position="20"/>
    </location>
</feature>
<keyword evidence="3" id="KW-1185">Reference proteome</keyword>
<sequence length="105" mass="11530">MRSGPLLWRLALWAVGTPYAGVFETQLASLSSGESEPYFHARLCRSAWDRGGGRTAHLRISCSEVRTEDGGLNRSAVGTSYNLLRAQLCPEVCACMSIACRHQKE</sequence>
<keyword evidence="1" id="KW-0732">Signal</keyword>
<dbReference type="EMBL" id="BPQB01000011">
    <property type="protein sequence ID" value="GJE89132.1"/>
    <property type="molecule type" value="Genomic_DNA"/>
</dbReference>
<gene>
    <name evidence="2" type="ORF">PsYK624_052260</name>
</gene>
<evidence type="ECO:0000313" key="2">
    <source>
        <dbReference type="EMBL" id="GJE89132.1"/>
    </source>
</evidence>
<evidence type="ECO:0000256" key="1">
    <source>
        <dbReference type="SAM" id="SignalP"/>
    </source>
</evidence>
<dbReference type="Proteomes" id="UP000703269">
    <property type="component" value="Unassembled WGS sequence"/>
</dbReference>
<proteinExistence type="predicted"/>
<evidence type="ECO:0000313" key="3">
    <source>
        <dbReference type="Proteomes" id="UP000703269"/>
    </source>
</evidence>
<accession>A0A9P3G6V1</accession>
<feature type="chain" id="PRO_5040201756" description="Secreted protein" evidence="1">
    <location>
        <begin position="21"/>
        <end position="105"/>
    </location>
</feature>
<comment type="caution">
    <text evidence="2">The sequence shown here is derived from an EMBL/GenBank/DDBJ whole genome shotgun (WGS) entry which is preliminary data.</text>
</comment>
<evidence type="ECO:0008006" key="4">
    <source>
        <dbReference type="Google" id="ProtNLM"/>
    </source>
</evidence>